<evidence type="ECO:0000313" key="3">
    <source>
        <dbReference type="Proteomes" id="UP001327560"/>
    </source>
</evidence>
<dbReference type="EMBL" id="CP136891">
    <property type="protein sequence ID" value="WOK97052.1"/>
    <property type="molecule type" value="Genomic_DNA"/>
</dbReference>
<dbReference type="Gene3D" id="3.30.420.10">
    <property type="entry name" value="Ribonuclease H-like superfamily/Ribonuclease H"/>
    <property type="match status" value="1"/>
</dbReference>
<sequence length="180" mass="19974">MLEQEYGLQFKYRQEWHKGKWLKENKGAGTAACSEIKKIGLNSLFCNVTADIYWSSKNPEASKLNKGIKTDPRLNEKDFYINCDAAWKPGNVNAGIGFCITDKNGNMIYEESSNAKADSPMATEMISIWKGILKSKELGLNKVKILSDCLPVVNILNKKGCTAIGPMLLSPNNQVRGDPI</sequence>
<name>A0AAQ3JXN9_9LILI</name>
<dbReference type="InterPro" id="IPR044730">
    <property type="entry name" value="RNase_H-like_dom_plant"/>
</dbReference>
<reference evidence="2 3" key="1">
    <citation type="submission" date="2023-10" db="EMBL/GenBank/DDBJ databases">
        <title>Chromosome-scale genome assembly provides insights into flower coloration mechanisms of Canna indica.</title>
        <authorList>
            <person name="Li C."/>
        </authorList>
    </citation>
    <scope>NUCLEOTIDE SEQUENCE [LARGE SCALE GENOMIC DNA]</scope>
    <source>
        <tissue evidence="2">Flower</tissue>
    </source>
</reference>
<keyword evidence="3" id="KW-1185">Reference proteome</keyword>
<evidence type="ECO:0000313" key="2">
    <source>
        <dbReference type="EMBL" id="WOK97052.1"/>
    </source>
</evidence>
<feature type="domain" description="RNase H type-1" evidence="1">
    <location>
        <begin position="82"/>
        <end position="159"/>
    </location>
</feature>
<dbReference type="Proteomes" id="UP001327560">
    <property type="component" value="Chromosome 2"/>
</dbReference>
<dbReference type="GO" id="GO:0004523">
    <property type="term" value="F:RNA-DNA hybrid ribonuclease activity"/>
    <property type="evidence" value="ECO:0007669"/>
    <property type="project" value="InterPro"/>
</dbReference>
<dbReference type="AlphaFoldDB" id="A0AAQ3JXN9"/>
<dbReference type="SUPFAM" id="SSF53098">
    <property type="entry name" value="Ribonuclease H-like"/>
    <property type="match status" value="1"/>
</dbReference>
<dbReference type="PANTHER" id="PTHR47723">
    <property type="entry name" value="OS05G0353850 PROTEIN"/>
    <property type="match status" value="1"/>
</dbReference>
<protein>
    <submittedName>
        <fullName evidence="2">Ribonuclease H domain</fullName>
    </submittedName>
</protein>
<dbReference type="PANTHER" id="PTHR47723:SF19">
    <property type="entry name" value="POLYNUCLEOTIDYL TRANSFERASE, RIBONUCLEASE H-LIKE SUPERFAMILY PROTEIN"/>
    <property type="match status" value="1"/>
</dbReference>
<accession>A0AAQ3JXN9</accession>
<dbReference type="InterPro" id="IPR053151">
    <property type="entry name" value="RNase_H-like"/>
</dbReference>
<dbReference type="Pfam" id="PF13456">
    <property type="entry name" value="RVT_3"/>
    <property type="match status" value="1"/>
</dbReference>
<dbReference type="InterPro" id="IPR036397">
    <property type="entry name" value="RNaseH_sf"/>
</dbReference>
<evidence type="ECO:0000259" key="1">
    <source>
        <dbReference type="Pfam" id="PF13456"/>
    </source>
</evidence>
<dbReference type="InterPro" id="IPR012337">
    <property type="entry name" value="RNaseH-like_sf"/>
</dbReference>
<gene>
    <name evidence="2" type="ORF">Cni_G05760</name>
</gene>
<organism evidence="2 3">
    <name type="scientific">Canna indica</name>
    <name type="common">Indian-shot</name>
    <dbReference type="NCBI Taxonomy" id="4628"/>
    <lineage>
        <taxon>Eukaryota</taxon>
        <taxon>Viridiplantae</taxon>
        <taxon>Streptophyta</taxon>
        <taxon>Embryophyta</taxon>
        <taxon>Tracheophyta</taxon>
        <taxon>Spermatophyta</taxon>
        <taxon>Magnoliopsida</taxon>
        <taxon>Liliopsida</taxon>
        <taxon>Zingiberales</taxon>
        <taxon>Cannaceae</taxon>
        <taxon>Canna</taxon>
    </lineage>
</organism>
<dbReference type="InterPro" id="IPR002156">
    <property type="entry name" value="RNaseH_domain"/>
</dbReference>
<dbReference type="GO" id="GO:0003676">
    <property type="term" value="F:nucleic acid binding"/>
    <property type="evidence" value="ECO:0007669"/>
    <property type="project" value="InterPro"/>
</dbReference>
<proteinExistence type="predicted"/>
<dbReference type="CDD" id="cd06222">
    <property type="entry name" value="RNase_H_like"/>
    <property type="match status" value="1"/>
</dbReference>